<sequence length="59" mass="6790">MIGFLNDVTKLLYFYLSINKAIVLFITISISFNNCFQKRIDNDLAFAKAESQQSINIKI</sequence>
<name>L7W7L2_NONDD</name>
<keyword evidence="1" id="KW-1133">Transmembrane helix</keyword>
<gene>
    <name evidence="2" type="ordered locus">DDD_0640</name>
</gene>
<feature type="transmembrane region" description="Helical" evidence="1">
    <location>
        <begin position="12"/>
        <end position="32"/>
    </location>
</feature>
<proteinExistence type="predicted"/>
<reference evidence="2 3" key="1">
    <citation type="journal article" date="2013" name="Genome Biol. Evol.">
        <title>Genomic makeup of the marine flavobacterium Nonlabens (Donghaeana) dokdonensis DSW-6 and identification of a novel class of rhodopsins.</title>
        <authorList>
            <person name="Kwon S.K."/>
            <person name="Kim B.K."/>
            <person name="Song J.Y."/>
            <person name="Kwak M.J."/>
            <person name="Lee C.H."/>
            <person name="Yoon J.H."/>
            <person name="Oh T.K."/>
            <person name="Kim J.F."/>
        </authorList>
    </citation>
    <scope>NUCLEOTIDE SEQUENCE [LARGE SCALE GENOMIC DNA]</scope>
    <source>
        <strain evidence="3">DSM 17205 / KCTC 12402 / DSW-6</strain>
    </source>
</reference>
<dbReference type="KEGG" id="ndo:DDD_0640"/>
<protein>
    <submittedName>
        <fullName evidence="2">Uncharacterized protein</fullName>
    </submittedName>
</protein>
<keyword evidence="1" id="KW-0812">Transmembrane</keyword>
<keyword evidence="1" id="KW-0472">Membrane</keyword>
<dbReference type="STRING" id="592029.DDD_0640"/>
<evidence type="ECO:0000313" key="2">
    <source>
        <dbReference type="EMBL" id="AGC75766.1"/>
    </source>
</evidence>
<accession>L7W7L2</accession>
<dbReference type="AlphaFoldDB" id="L7W7L2"/>
<evidence type="ECO:0000313" key="3">
    <source>
        <dbReference type="Proteomes" id="UP000011173"/>
    </source>
</evidence>
<evidence type="ECO:0000256" key="1">
    <source>
        <dbReference type="SAM" id="Phobius"/>
    </source>
</evidence>
<dbReference type="HOGENOM" id="CLU_2955981_0_0_10"/>
<dbReference type="Proteomes" id="UP000011173">
    <property type="component" value="Chromosome"/>
</dbReference>
<dbReference type="PATRIC" id="fig|592029.3.peg.634"/>
<organism evidence="2 3">
    <name type="scientific">Nonlabens dokdonensis (strain DSM 17205 / KCTC 12402 / DSW-6)</name>
    <name type="common">Donghaeana dokdonensis</name>
    <dbReference type="NCBI Taxonomy" id="592029"/>
    <lineage>
        <taxon>Bacteria</taxon>
        <taxon>Pseudomonadati</taxon>
        <taxon>Bacteroidota</taxon>
        <taxon>Flavobacteriia</taxon>
        <taxon>Flavobacteriales</taxon>
        <taxon>Flavobacteriaceae</taxon>
        <taxon>Nonlabens</taxon>
    </lineage>
</organism>
<dbReference type="EMBL" id="CP001397">
    <property type="protein sequence ID" value="AGC75766.1"/>
    <property type="molecule type" value="Genomic_DNA"/>
</dbReference>